<reference evidence="14 15" key="1">
    <citation type="submission" date="2016-07" db="EMBL/GenBank/DDBJ databases">
        <title>Pervasive Adenine N6-methylation of Active Genes in Fungi.</title>
        <authorList>
            <consortium name="DOE Joint Genome Institute"/>
            <person name="Mondo S.J."/>
            <person name="Dannebaum R.O."/>
            <person name="Kuo R.C."/>
            <person name="Labutti K."/>
            <person name="Haridas S."/>
            <person name="Kuo A."/>
            <person name="Salamov A."/>
            <person name="Ahrendt S.R."/>
            <person name="Lipzen A."/>
            <person name="Sullivan W."/>
            <person name="Andreopoulos W.B."/>
            <person name="Clum A."/>
            <person name="Lindquist E."/>
            <person name="Daum C."/>
            <person name="Ramamoorthy G.K."/>
            <person name="Gryganskyi A."/>
            <person name="Culley D."/>
            <person name="Magnuson J.K."/>
            <person name="James T.Y."/>
            <person name="O'Malley M.A."/>
            <person name="Stajich J.E."/>
            <person name="Spatafora J.W."/>
            <person name="Visel A."/>
            <person name="Grigoriev I.V."/>
        </authorList>
    </citation>
    <scope>NUCLEOTIDE SEQUENCE [LARGE SCALE GENOMIC DNA]</scope>
    <source>
        <strain evidence="14 15">CBS 115471</strain>
    </source>
</reference>
<keyword evidence="3" id="KW-0853">WD repeat</keyword>
<evidence type="ECO:0000256" key="11">
    <source>
        <dbReference type="SAM" id="MobiDB-lite"/>
    </source>
</evidence>
<evidence type="ECO:0000256" key="1">
    <source>
        <dbReference type="ARBA" id="ARBA00004586"/>
    </source>
</evidence>
<keyword evidence="10" id="KW-0325">Glycoprotein</keyword>
<dbReference type="OrthoDB" id="1914839at2759"/>
<dbReference type="GO" id="GO:0045540">
    <property type="term" value="P:regulation of cholesterol biosynthetic process"/>
    <property type="evidence" value="ECO:0007669"/>
    <property type="project" value="TreeGrafter"/>
</dbReference>
<evidence type="ECO:0000313" key="14">
    <source>
        <dbReference type="EMBL" id="ORX95402.1"/>
    </source>
</evidence>
<dbReference type="InterPro" id="IPR030225">
    <property type="entry name" value="SCAP"/>
</dbReference>
<feature type="transmembrane region" description="Helical" evidence="12">
    <location>
        <begin position="383"/>
        <end position="409"/>
    </location>
</feature>
<dbReference type="InterPro" id="IPR036322">
    <property type="entry name" value="WD40_repeat_dom_sf"/>
</dbReference>
<evidence type="ECO:0000256" key="8">
    <source>
        <dbReference type="ARBA" id="ARBA00023034"/>
    </source>
</evidence>
<feature type="region of interest" description="Disordered" evidence="11">
    <location>
        <begin position="1110"/>
        <end position="1129"/>
    </location>
</feature>
<feature type="transmembrane region" description="Helical" evidence="12">
    <location>
        <begin position="456"/>
        <end position="474"/>
    </location>
</feature>
<name>A0A1Y1YBS6_9PLEO</name>
<evidence type="ECO:0000256" key="12">
    <source>
        <dbReference type="SAM" id="Phobius"/>
    </source>
</evidence>
<dbReference type="GO" id="GO:0000139">
    <property type="term" value="C:Golgi membrane"/>
    <property type="evidence" value="ECO:0007669"/>
    <property type="project" value="UniProtKB-SubCell"/>
</dbReference>
<gene>
    <name evidence="14" type="ORF">BCR34DRAFT_498499</name>
</gene>
<proteinExistence type="predicted"/>
<feature type="compositionally biased region" description="Basic residues" evidence="11">
    <location>
        <begin position="1118"/>
        <end position="1129"/>
    </location>
</feature>
<dbReference type="Proteomes" id="UP000193144">
    <property type="component" value="Unassembled WGS sequence"/>
</dbReference>
<evidence type="ECO:0000256" key="10">
    <source>
        <dbReference type="ARBA" id="ARBA00023180"/>
    </source>
</evidence>
<feature type="transmembrane region" description="Helical" evidence="12">
    <location>
        <begin position="302"/>
        <end position="327"/>
    </location>
</feature>
<dbReference type="GO" id="GO:0032933">
    <property type="term" value="P:SREBP signaling pathway"/>
    <property type="evidence" value="ECO:0007669"/>
    <property type="project" value="InterPro"/>
</dbReference>
<keyword evidence="5" id="KW-0677">Repeat</keyword>
<evidence type="ECO:0000256" key="9">
    <source>
        <dbReference type="ARBA" id="ARBA00023136"/>
    </source>
</evidence>
<accession>A0A1Y1YBS6</accession>
<dbReference type="AlphaFoldDB" id="A0A1Y1YBS6"/>
<dbReference type="PANTHER" id="PTHR46378">
    <property type="entry name" value="STEROL REGULATORY ELEMENT-BINDING PROTEIN CLEAVAGE-ACTIVATING PROTEIN"/>
    <property type="match status" value="1"/>
</dbReference>
<evidence type="ECO:0000259" key="13">
    <source>
        <dbReference type="PROSITE" id="PS50156"/>
    </source>
</evidence>
<dbReference type="EMBL" id="MCFA01000279">
    <property type="protein sequence ID" value="ORX95402.1"/>
    <property type="molecule type" value="Genomic_DNA"/>
</dbReference>
<keyword evidence="7 12" id="KW-1133">Transmembrane helix</keyword>
<dbReference type="PANTHER" id="PTHR46378:SF1">
    <property type="entry name" value="STEROL REGULATORY ELEMENT-BINDING PROTEIN CLEAVAGE-ACTIVATING PROTEIN"/>
    <property type="match status" value="1"/>
</dbReference>
<evidence type="ECO:0000256" key="6">
    <source>
        <dbReference type="ARBA" id="ARBA00022824"/>
    </source>
</evidence>
<feature type="domain" description="SSD" evidence="13">
    <location>
        <begin position="305"/>
        <end position="411"/>
    </location>
</feature>
<dbReference type="InterPro" id="IPR000731">
    <property type="entry name" value="SSD"/>
</dbReference>
<dbReference type="GO" id="GO:0032934">
    <property type="term" value="F:sterol binding"/>
    <property type="evidence" value="ECO:0007669"/>
    <property type="project" value="InterPro"/>
</dbReference>
<feature type="transmembrane region" description="Helical" evidence="12">
    <location>
        <begin position="39"/>
        <end position="58"/>
    </location>
</feature>
<dbReference type="GO" id="GO:0032936">
    <property type="term" value="C:SREBP-SCAP complex"/>
    <property type="evidence" value="ECO:0007669"/>
    <property type="project" value="TreeGrafter"/>
</dbReference>
<evidence type="ECO:0000256" key="3">
    <source>
        <dbReference type="ARBA" id="ARBA00022574"/>
    </source>
</evidence>
<dbReference type="SUPFAM" id="SSF50978">
    <property type="entry name" value="WD40 repeat-like"/>
    <property type="match status" value="1"/>
</dbReference>
<evidence type="ECO:0000256" key="7">
    <source>
        <dbReference type="ARBA" id="ARBA00022989"/>
    </source>
</evidence>
<evidence type="ECO:0000256" key="4">
    <source>
        <dbReference type="ARBA" id="ARBA00022692"/>
    </source>
</evidence>
<keyword evidence="15" id="KW-1185">Reference proteome</keyword>
<protein>
    <recommendedName>
        <fullName evidence="13">SSD domain-containing protein</fullName>
    </recommendedName>
</protein>
<feature type="transmembrane region" description="Helical" evidence="12">
    <location>
        <begin position="580"/>
        <end position="603"/>
    </location>
</feature>
<evidence type="ECO:0000256" key="2">
    <source>
        <dbReference type="ARBA" id="ARBA00004653"/>
    </source>
</evidence>
<organism evidence="14 15">
    <name type="scientific">Clohesyomyces aquaticus</name>
    <dbReference type="NCBI Taxonomy" id="1231657"/>
    <lineage>
        <taxon>Eukaryota</taxon>
        <taxon>Fungi</taxon>
        <taxon>Dikarya</taxon>
        <taxon>Ascomycota</taxon>
        <taxon>Pezizomycotina</taxon>
        <taxon>Dothideomycetes</taxon>
        <taxon>Pleosporomycetidae</taxon>
        <taxon>Pleosporales</taxon>
        <taxon>Lindgomycetaceae</taxon>
        <taxon>Clohesyomyces</taxon>
    </lineage>
</organism>
<feature type="transmembrane region" description="Helical" evidence="12">
    <location>
        <begin position="272"/>
        <end position="290"/>
    </location>
</feature>
<keyword evidence="8" id="KW-0333">Golgi apparatus</keyword>
<evidence type="ECO:0000313" key="15">
    <source>
        <dbReference type="Proteomes" id="UP000193144"/>
    </source>
</evidence>
<dbReference type="GO" id="GO:0005789">
    <property type="term" value="C:endoplasmic reticulum membrane"/>
    <property type="evidence" value="ECO:0007669"/>
    <property type="project" value="UniProtKB-SubCell"/>
</dbReference>
<keyword evidence="4 12" id="KW-0812">Transmembrane</keyword>
<sequence length="1129" mass="123540">MIWYLLYPFSGTTEPPRISPNHRVRKAFQAHGTATASHWLLSILLTVVISVLLCYPAVFQTDSPAAAGLRSLPRSVWTSTAEIHGDRPADVEIRQVWVHGHYMNAIDTEVLHRALYVQDALVGSGFGEGAGTALSDPSWYTSGRNECTSASAHTWGYHSPLMYWNCSSSVLDQDLNILATINSRAKERSALNITMRPSTLFAGKAFHHKKLQAADALVISLFDRANSSLAAPWEERSTALTDHLSSEWTIYPPDGKVSSSRLYEFRFEPFNYAWHIGLGLLYLFSSLYLINEIMRLKTLKSWFGLLITIGAKVLCSIAGFTLCTYLGGRLIDEVLQHPPEMEPTQRIGNAVGAVGHLALLNAAVYLFLIYLTSLLLAPFSQAGVDFCIFLAVTLVLDLVYHFTFFLAVLSVEVRRLELLDSLVRADQNQNPKSGRQPRQSWLAALKDGALPLSTRFAGSAAIVSLILALQWHFFGSASESLSLRGAFDKMMKRQARATSTRLPWAPSPIHQARTPAEWLTIQDHRTARELFDFIKPNAHVFVARVFDPLLVVLKGAEGRDTSNRSSSLIQGLRRLAREHAFPAALMMVFLIAGVTLLMNYLLWSGLPEVTDEENDEDTVFSANTLPTSQTLDIVRLDSCSKGHVVSVSLDRSTSLWINDYGRNYKNITFQTSAATPNLWPVVASAFDGGGNFLALCADNGHIGLYTLVGGRFLPFPTVDLRGHAPVLFSFTTIHSAQGDKLRLIVLTPDGYLTEIDAESGVHQTKQICASHISSATLFTCTKNLPHLVYVNRTGQVHILPLTDDGRWTPDIVAGLDPGPPPSTKPAKIKYVYPCSSLGIFFVIRTDEAEVVDFQIRAVIHTLQIGQVKFPSFRVLHSARRICACGSSAVRSLSLAYTEQDTDHMIMQTFTLDETANSQICLGKPFEKPNLNCRGLDRATDAVHCVDPAGVWESTNAQSVLGIRRCPSTPTPASSSSAVDAGYFTSGQPSAGTALKLRAMEGKHGKLFSSSSPVAVAGFDGSSDSSTESYEWEMWTLSTSGEFQTKPLVDREDLNAEGTRSDLNDQLFVASAGPITRLGKKSVAVGFGNTVKIITLGKEAFGIGVGADDGTLNPGVYKSRTRKGGGRKTQ</sequence>
<feature type="transmembrane region" description="Helical" evidence="12">
    <location>
        <begin position="347"/>
        <end position="371"/>
    </location>
</feature>
<keyword evidence="9 12" id="KW-0472">Membrane</keyword>
<dbReference type="Pfam" id="PF12349">
    <property type="entry name" value="Sterol-sensing"/>
    <property type="match status" value="1"/>
</dbReference>
<comment type="caution">
    <text evidence="14">The sequence shown here is derived from an EMBL/GenBank/DDBJ whole genome shotgun (WGS) entry which is preliminary data.</text>
</comment>
<dbReference type="STRING" id="1231657.A0A1Y1YBS6"/>
<dbReference type="InterPro" id="IPR053958">
    <property type="entry name" value="HMGCR/SNAP/NPC1-like_SSD"/>
</dbReference>
<comment type="subcellular location">
    <subcellularLocation>
        <location evidence="1">Endoplasmic reticulum membrane</location>
    </subcellularLocation>
    <subcellularLocation>
        <location evidence="2">Golgi apparatus membrane</location>
        <topology evidence="2">Multi-pass membrane protein</topology>
    </subcellularLocation>
</comment>
<evidence type="ECO:0000256" key="5">
    <source>
        <dbReference type="ARBA" id="ARBA00022737"/>
    </source>
</evidence>
<keyword evidence="6" id="KW-0256">Endoplasmic reticulum</keyword>
<dbReference type="PROSITE" id="PS50156">
    <property type="entry name" value="SSD"/>
    <property type="match status" value="1"/>
</dbReference>